<gene>
    <name evidence="3" type="ORF">Esi_0262_0004</name>
</gene>
<feature type="compositionally biased region" description="Low complexity" evidence="1">
    <location>
        <begin position="562"/>
        <end position="590"/>
    </location>
</feature>
<evidence type="ECO:0000313" key="4">
    <source>
        <dbReference type="Proteomes" id="UP000002630"/>
    </source>
</evidence>
<feature type="domain" description="Protein ENHANCED DISEASE RESISTANCE 2 C-terminal" evidence="2">
    <location>
        <begin position="828"/>
        <end position="1201"/>
    </location>
</feature>
<feature type="compositionally biased region" description="Low complexity" evidence="1">
    <location>
        <begin position="321"/>
        <end position="331"/>
    </location>
</feature>
<organism evidence="3 4">
    <name type="scientific">Ectocarpus siliculosus</name>
    <name type="common">Brown alga</name>
    <name type="synonym">Conferva siliculosa</name>
    <dbReference type="NCBI Taxonomy" id="2880"/>
    <lineage>
        <taxon>Eukaryota</taxon>
        <taxon>Sar</taxon>
        <taxon>Stramenopiles</taxon>
        <taxon>Ochrophyta</taxon>
        <taxon>PX clade</taxon>
        <taxon>Phaeophyceae</taxon>
        <taxon>Ectocarpales</taxon>
        <taxon>Ectocarpaceae</taxon>
        <taxon>Ectocarpus</taxon>
    </lineage>
</organism>
<feature type="region of interest" description="Disordered" evidence="1">
    <location>
        <begin position="999"/>
        <end position="1076"/>
    </location>
</feature>
<dbReference type="PANTHER" id="PTHR31558:SF3">
    <property type="entry name" value="CW14 PROTEIN"/>
    <property type="match status" value="1"/>
</dbReference>
<feature type="compositionally biased region" description="Acidic residues" evidence="1">
    <location>
        <begin position="500"/>
        <end position="513"/>
    </location>
</feature>
<feature type="compositionally biased region" description="Polar residues" evidence="1">
    <location>
        <begin position="826"/>
        <end position="836"/>
    </location>
</feature>
<dbReference type="EMBL" id="FN648445">
    <property type="protein sequence ID" value="CBJ31520.1"/>
    <property type="molecule type" value="Genomic_DNA"/>
</dbReference>
<accession>D7FTZ3</accession>
<name>D7FTZ3_ECTSI</name>
<feature type="compositionally biased region" description="Basic and acidic residues" evidence="1">
    <location>
        <begin position="169"/>
        <end position="187"/>
    </location>
</feature>
<feature type="compositionally biased region" description="Gly residues" evidence="1">
    <location>
        <begin position="666"/>
        <end position="678"/>
    </location>
</feature>
<feature type="compositionally biased region" description="Low complexity" evidence="1">
    <location>
        <begin position="431"/>
        <end position="442"/>
    </location>
</feature>
<dbReference type="InterPro" id="IPR009769">
    <property type="entry name" value="EDR2_C"/>
</dbReference>
<evidence type="ECO:0000256" key="1">
    <source>
        <dbReference type="SAM" id="MobiDB-lite"/>
    </source>
</evidence>
<proteinExistence type="predicted"/>
<dbReference type="EMBL" id="FN649748">
    <property type="protein sequence ID" value="CBJ31520.1"/>
    <property type="molecule type" value="Genomic_DNA"/>
</dbReference>
<dbReference type="Proteomes" id="UP000002630">
    <property type="component" value="Linkage Group LG23"/>
</dbReference>
<dbReference type="OrthoDB" id="9970435at2759"/>
<feature type="region of interest" description="Disordered" evidence="1">
    <location>
        <begin position="103"/>
        <end position="122"/>
    </location>
</feature>
<feature type="region of interest" description="Disordered" evidence="1">
    <location>
        <begin position="1"/>
        <end position="48"/>
    </location>
</feature>
<feature type="region of interest" description="Disordered" evidence="1">
    <location>
        <begin position="1237"/>
        <end position="1288"/>
    </location>
</feature>
<reference evidence="3 4" key="1">
    <citation type="journal article" date="2010" name="Nature">
        <title>The Ectocarpus genome and the independent evolution of multicellularity in brown algae.</title>
        <authorList>
            <person name="Cock J.M."/>
            <person name="Sterck L."/>
            <person name="Rouze P."/>
            <person name="Scornet D."/>
            <person name="Allen A.E."/>
            <person name="Amoutzias G."/>
            <person name="Anthouard V."/>
            <person name="Artiguenave F."/>
            <person name="Aury J.M."/>
            <person name="Badger J.H."/>
            <person name="Beszteri B."/>
            <person name="Billiau K."/>
            <person name="Bonnet E."/>
            <person name="Bothwell J.H."/>
            <person name="Bowler C."/>
            <person name="Boyen C."/>
            <person name="Brownlee C."/>
            <person name="Carrano C.J."/>
            <person name="Charrier B."/>
            <person name="Cho G.Y."/>
            <person name="Coelho S.M."/>
            <person name="Collen J."/>
            <person name="Corre E."/>
            <person name="Da Silva C."/>
            <person name="Delage L."/>
            <person name="Delaroque N."/>
            <person name="Dittami S.M."/>
            <person name="Doulbeau S."/>
            <person name="Elias M."/>
            <person name="Farnham G."/>
            <person name="Gachon C.M."/>
            <person name="Gschloessl B."/>
            <person name="Heesch S."/>
            <person name="Jabbari K."/>
            <person name="Jubin C."/>
            <person name="Kawai H."/>
            <person name="Kimura K."/>
            <person name="Kloareg B."/>
            <person name="Kupper F.C."/>
            <person name="Lang D."/>
            <person name="Le Bail A."/>
            <person name="Leblanc C."/>
            <person name="Lerouge P."/>
            <person name="Lohr M."/>
            <person name="Lopez P.J."/>
            <person name="Martens C."/>
            <person name="Maumus F."/>
            <person name="Michel G."/>
            <person name="Miranda-Saavedra D."/>
            <person name="Morales J."/>
            <person name="Moreau H."/>
            <person name="Motomura T."/>
            <person name="Nagasato C."/>
            <person name="Napoli C.A."/>
            <person name="Nelson D.R."/>
            <person name="Nyvall-Collen P."/>
            <person name="Peters A.F."/>
            <person name="Pommier C."/>
            <person name="Potin P."/>
            <person name="Poulain J."/>
            <person name="Quesneville H."/>
            <person name="Read B."/>
            <person name="Rensing S.A."/>
            <person name="Ritter A."/>
            <person name="Rousvoal S."/>
            <person name="Samanta M."/>
            <person name="Samson G."/>
            <person name="Schroeder D.C."/>
            <person name="Segurens B."/>
            <person name="Strittmatter M."/>
            <person name="Tonon T."/>
            <person name="Tregear J.W."/>
            <person name="Valentin K."/>
            <person name="von Dassow P."/>
            <person name="Yamagishi T."/>
            <person name="Van de Peer Y."/>
            <person name="Wincker P."/>
        </authorList>
    </citation>
    <scope>NUCLEOTIDE SEQUENCE [LARGE SCALE GENOMIC DNA]</scope>
    <source>
        <strain evidence="4">Ec32 / CCAP1310/4</strain>
    </source>
</reference>
<feature type="region of interest" description="Disordered" evidence="1">
    <location>
        <begin position="131"/>
        <end position="253"/>
    </location>
</feature>
<feature type="compositionally biased region" description="Low complexity" evidence="1">
    <location>
        <begin position="618"/>
        <end position="629"/>
    </location>
</feature>
<feature type="compositionally biased region" description="Low complexity" evidence="1">
    <location>
        <begin position="1277"/>
        <end position="1288"/>
    </location>
</feature>
<feature type="region of interest" description="Disordered" evidence="1">
    <location>
        <begin position="320"/>
        <end position="453"/>
    </location>
</feature>
<feature type="compositionally biased region" description="Low complexity" evidence="1">
    <location>
        <begin position="1237"/>
        <end position="1249"/>
    </location>
</feature>
<dbReference type="PANTHER" id="PTHR31558">
    <property type="entry name" value="CW14 PROTEIN"/>
    <property type="match status" value="1"/>
</dbReference>
<dbReference type="eggNOG" id="ENOG502R18H">
    <property type="taxonomic scope" value="Eukaryota"/>
</dbReference>
<dbReference type="InParanoid" id="D7FTZ3"/>
<feature type="compositionally biased region" description="Low complexity" evidence="1">
    <location>
        <begin position="688"/>
        <end position="710"/>
    </location>
</feature>
<feature type="region of interest" description="Disordered" evidence="1">
    <location>
        <begin position="887"/>
        <end position="943"/>
    </location>
</feature>
<evidence type="ECO:0000313" key="3">
    <source>
        <dbReference type="EMBL" id="CBJ31520.1"/>
    </source>
</evidence>
<keyword evidence="4" id="KW-1185">Reference proteome</keyword>
<feature type="compositionally biased region" description="Basic and acidic residues" evidence="1">
    <location>
        <begin position="384"/>
        <end position="429"/>
    </location>
</feature>
<feature type="compositionally biased region" description="Low complexity" evidence="1">
    <location>
        <begin position="515"/>
        <end position="536"/>
    </location>
</feature>
<feature type="region of interest" description="Disordered" evidence="1">
    <location>
        <begin position="476"/>
        <end position="836"/>
    </location>
</feature>
<feature type="compositionally biased region" description="Low complexity" evidence="1">
    <location>
        <begin position="739"/>
        <end position="760"/>
    </location>
</feature>
<feature type="compositionally biased region" description="Low complexity" evidence="1">
    <location>
        <begin position="342"/>
        <end position="354"/>
    </location>
</feature>
<feature type="compositionally biased region" description="Gly residues" evidence="1">
    <location>
        <begin position="477"/>
        <end position="494"/>
    </location>
</feature>
<dbReference type="Pfam" id="PF07059">
    <property type="entry name" value="EDR2_C"/>
    <property type="match status" value="1"/>
</dbReference>
<feature type="compositionally biased region" description="Low complexity" evidence="1">
    <location>
        <begin position="1009"/>
        <end position="1038"/>
    </location>
</feature>
<evidence type="ECO:0000259" key="2">
    <source>
        <dbReference type="Pfam" id="PF07059"/>
    </source>
</evidence>
<sequence length="1406" mass="141716">MEQTKTYGPLRSGGEQQVTPSTPPAVAGLDATEYASDPESAGVGGRRVRRLGLPGKMRVGKRGRGTTAAASTSAGVVGHIDDITAPDIGADAATGAAAAAATAAGPDGRGAGGARRPSAGSRLGAMLRRGAPSLNHLRRSGSKASSLSSPQAEEVGDLAIPALGISPRGELDDPPERHASHDSDRRGGAAVAPEVSTTSSLEPSSNSSGRRRFHRSKGAAGGVTRVVSHRDARAGSDIGPRGDGGGGGIANDQRRYLGASSAEDALEYSDGGRHGGGGGGVFAAARSNAKVPSLLARKSSSKTLAAARRHGDCDEQVAFWSGSDLDSSGDNNRGRRPPPPAAAAAASRPDNAAALRRDRSAPPCGHSAAEVAGERRGIQQSMGEARHTLDGSARPKDDPPGGRKRNGDARGRAADGYKSAPDDLHRESGRVGPAAAAAAAAASGGGGGVPVPDGECIAIAEAALFSAMDTTSDAEVGAGGGGAGGGGGFSGQGQGSMASSDEDDDEEEEEDDPLSSRGTSTAAAATVERSATASAAAGGGKAATVRKRRRISELLGFRRRTTSGVNASSSLSSSLSGAPGVSASGAADDGAGTGGGGSVPRNGETAEAMNRSTGGRGTSASRRGTTSTTAPPPPRRQVLYRSNSTSALDRADSGSYGEAEDVPAGAGTGKPAGGGRKGASGRRRLLPGGSSSVATAAAASSGSARGLSASPLKHRRHRHRDSLLEAGKDKLRRGRSKLSRGSFGGRSSSSSQRPLRAPSPVADTASTEGSSKGRKPVTEEMDGGAAKRGPVEPAEQGPPAKPQLGTTYAKRPDSSPLDPGAPEPWNSWTVGSGSQFNVRTKGYGRTKVKAPSAPELYQLISIDAYRSPAGRICGVYPLFTPPAFPTAATPAGGGSATDSVEGARRTGTGDEDPPLSQGPGGCGGGSSSSCCSGTGDDTGHPDIPPVLVVNFQLPDLPTPFTVQGDGPTLHIILTFHATRRLCRYAARVWAEERSAAAAAAGTGGGEEGQAGSPEATPAAASETAAVEPLGSGAPSGDAAPGGGDATANGGPVPHGRSSHGAPPAEGGAGLGEGDAEDVPESVRLLVEWMRRAQDDGNFRGRFKAIGDIVNMDEVGLPSIARRFSGKPILLYGKESSMVKGPGYVELDLNAHAFSYVGRKGLYVTLEKWKRAVFRIGFLLEGRTDEEQPEHILGCGVFHGLDLDVLSELSLSADGERLIATNTADGENAAAVSDISESGSGSIAANSSAAPNGRARGSAVDWSYASGGRSKTRRYGDVTPPSASSSSSAVVPLVPKRHMDFLLRCHIRGKSSSGDGGGGVSFDVNPDKAVFGNGIVGFDTHDEDDQDSDVTVTAVAAAAFAGGWFCALLAMITIACWSELSVVAQRGPDGGEGPWRTSFSAWLVACV</sequence>
<feature type="compositionally biased region" description="Low complexity" evidence="1">
    <location>
        <begin position="193"/>
        <end position="208"/>
    </location>
</feature>
<protein>
    <recommendedName>
        <fullName evidence="2">Protein ENHANCED DISEASE RESISTANCE 2 C-terminal domain-containing protein</fullName>
    </recommendedName>
</protein>